<dbReference type="Proteomes" id="UP000243499">
    <property type="component" value="Chromosome 9"/>
</dbReference>
<gene>
    <name evidence="2" type="ORF">PAHAL_9G609700</name>
</gene>
<evidence type="ECO:0000313" key="2">
    <source>
        <dbReference type="EMBL" id="PVH33261.1"/>
    </source>
</evidence>
<dbReference type="Pfam" id="PF11835">
    <property type="entry name" value="RRM_8"/>
    <property type="match status" value="1"/>
</dbReference>
<dbReference type="GO" id="GO:0003676">
    <property type="term" value="F:nucleic acid binding"/>
    <property type="evidence" value="ECO:0007669"/>
    <property type="project" value="InterPro"/>
</dbReference>
<dbReference type="SUPFAM" id="SSF54928">
    <property type="entry name" value="RNA-binding domain, RBD"/>
    <property type="match status" value="1"/>
</dbReference>
<dbReference type="InterPro" id="IPR035979">
    <property type="entry name" value="RBD_domain_sf"/>
</dbReference>
<dbReference type="InterPro" id="IPR012677">
    <property type="entry name" value="Nucleotide-bd_a/b_plait_sf"/>
</dbReference>
<accession>A0A2T8I6F3</accession>
<reference evidence="2" key="1">
    <citation type="submission" date="2018-04" db="EMBL/GenBank/DDBJ databases">
        <title>WGS assembly of Panicum hallii.</title>
        <authorList>
            <person name="Lovell J."/>
            <person name="Jenkins J."/>
            <person name="Lowry D."/>
            <person name="Mamidi S."/>
            <person name="Sreedasyam A."/>
            <person name="Weng X."/>
            <person name="Barry K."/>
            <person name="Bonette J."/>
            <person name="Campitelli B."/>
            <person name="Daum C."/>
            <person name="Gordon S."/>
            <person name="Gould B."/>
            <person name="Lipzen A."/>
            <person name="Macqueen A."/>
            <person name="Palacio-Mejia J."/>
            <person name="Plott C."/>
            <person name="Shakirov E."/>
            <person name="Shu S."/>
            <person name="Yoshinaga Y."/>
            <person name="Zane M."/>
            <person name="Rokhsar D."/>
            <person name="Grimwood J."/>
            <person name="Schmutz J."/>
            <person name="Juenger T."/>
        </authorList>
    </citation>
    <scope>NUCLEOTIDE SEQUENCE [LARGE SCALE GENOMIC DNA]</scope>
    <source>
        <strain evidence="2">FIL2</strain>
    </source>
</reference>
<dbReference type="EMBL" id="CM008054">
    <property type="protein sequence ID" value="PVH33261.1"/>
    <property type="molecule type" value="Genomic_DNA"/>
</dbReference>
<feature type="domain" description="PTBP1-like RNA recognition motif 2" evidence="1">
    <location>
        <begin position="10"/>
        <end position="84"/>
    </location>
</feature>
<dbReference type="InterPro" id="IPR021790">
    <property type="entry name" value="PTBP1-like_RRM2"/>
</dbReference>
<protein>
    <recommendedName>
        <fullName evidence="1">PTBP1-like RNA recognition motif 2 domain-containing protein</fullName>
    </recommendedName>
</protein>
<sequence length="194" mass="21431">MATSSWRSPSRALEVTIHQVRYPMTKNVLQQVLSRFGKMEVYVGRSLERVKARVVSQSKYEAADAYGDLHGRNIHHGCCQLEIKWGLSQEPNVSMVSSNSNTAVSSSSVLFPSVEAAVSSSSKWFPSTTVAMSTIDELCSEKFSVEADASGEHAKATALVEVLWKWRSLLYLLSPTQIVTSMMRGCDHRQGGRS</sequence>
<evidence type="ECO:0000259" key="1">
    <source>
        <dbReference type="Pfam" id="PF11835"/>
    </source>
</evidence>
<dbReference type="Gene3D" id="3.30.70.330">
    <property type="match status" value="1"/>
</dbReference>
<dbReference type="AlphaFoldDB" id="A0A2T8I6F3"/>
<name>A0A2T8I6F3_9POAL</name>
<organism evidence="2">
    <name type="scientific">Panicum hallii</name>
    <dbReference type="NCBI Taxonomy" id="206008"/>
    <lineage>
        <taxon>Eukaryota</taxon>
        <taxon>Viridiplantae</taxon>
        <taxon>Streptophyta</taxon>
        <taxon>Embryophyta</taxon>
        <taxon>Tracheophyta</taxon>
        <taxon>Spermatophyta</taxon>
        <taxon>Magnoliopsida</taxon>
        <taxon>Liliopsida</taxon>
        <taxon>Poales</taxon>
        <taxon>Poaceae</taxon>
        <taxon>PACMAD clade</taxon>
        <taxon>Panicoideae</taxon>
        <taxon>Panicodae</taxon>
        <taxon>Paniceae</taxon>
        <taxon>Panicinae</taxon>
        <taxon>Panicum</taxon>
        <taxon>Panicum sect. Panicum</taxon>
    </lineage>
</organism>
<dbReference type="Gramene" id="PVH33261">
    <property type="protein sequence ID" value="PVH33261"/>
    <property type="gene ID" value="PAHAL_9G609700"/>
</dbReference>
<proteinExistence type="predicted"/>